<keyword evidence="2" id="KW-1185">Reference proteome</keyword>
<gene>
    <name evidence="1" type="ORF">EV652_109186</name>
</gene>
<dbReference type="InterPro" id="IPR034660">
    <property type="entry name" value="DinB/YfiT-like"/>
</dbReference>
<evidence type="ECO:0000313" key="1">
    <source>
        <dbReference type="EMBL" id="TCO23360.1"/>
    </source>
</evidence>
<dbReference type="SUPFAM" id="SSF109854">
    <property type="entry name" value="DinB/YfiT-like putative metalloenzymes"/>
    <property type="match status" value="1"/>
</dbReference>
<dbReference type="InterPro" id="IPR017519">
    <property type="entry name" value="CHP03085"/>
</dbReference>
<proteinExistence type="predicted"/>
<sequence>MTTIDILPFHSDNYDRVVTDYSRVERLALCDLFDQLGPDQPTLCAGWTTYDLAVHLHVREADPMAGPGIVIPALSDTTEKRMARVKARYSFTEVVDKVRNGPPTFSIYSVPKFGHQLNTTEYFVHHEDVRRAQPSYDVRTLPAGQQAGLWKAVRLAAKSMTRKAPSGLVLRSPDGTTSIAKKPTELGSVTVTGEPAELVLFCFGRQQVADVQLDGEAETVERLRSASFGV</sequence>
<comment type="caution">
    <text evidence="1">The sequence shown here is derived from an EMBL/GenBank/DDBJ whole genome shotgun (WGS) entry which is preliminary data.</text>
</comment>
<evidence type="ECO:0000313" key="2">
    <source>
        <dbReference type="Proteomes" id="UP000294508"/>
    </source>
</evidence>
<accession>A0A4R2H8P4</accession>
<dbReference type="AlphaFoldDB" id="A0A4R2H8P4"/>
<dbReference type="InterPro" id="IPR017517">
    <property type="entry name" value="Maleyloyr_isom"/>
</dbReference>
<reference evidence="1 2" key="1">
    <citation type="journal article" date="2015" name="Stand. Genomic Sci.">
        <title>Genomic Encyclopedia of Bacterial and Archaeal Type Strains, Phase III: the genomes of soil and plant-associated and newly described type strains.</title>
        <authorList>
            <person name="Whitman W.B."/>
            <person name="Woyke T."/>
            <person name="Klenk H.P."/>
            <person name="Zhou Y."/>
            <person name="Lilburn T.G."/>
            <person name="Beck B.J."/>
            <person name="De Vos P."/>
            <person name="Vandamme P."/>
            <person name="Eisen J.A."/>
            <person name="Garrity G."/>
            <person name="Hugenholtz P."/>
            <person name="Kyrpides N.C."/>
        </authorList>
    </citation>
    <scope>NUCLEOTIDE SEQUENCE [LARGE SCALE GENOMIC DNA]</scope>
    <source>
        <strain evidence="1 2">VKM Ac-2572</strain>
    </source>
</reference>
<name>A0A4R2H8P4_9ACTN</name>
<dbReference type="NCBIfam" id="TIGR03085">
    <property type="entry name" value="TIGR03085 family metal-binding protein"/>
    <property type="match status" value="1"/>
</dbReference>
<protein>
    <submittedName>
        <fullName evidence="1">Uncharacterized protein (TIGR03085 family)</fullName>
    </submittedName>
</protein>
<dbReference type="NCBIfam" id="TIGR03083">
    <property type="entry name" value="maleylpyruvate isomerase family mycothiol-dependent enzyme"/>
    <property type="match status" value="1"/>
</dbReference>
<dbReference type="Proteomes" id="UP000294508">
    <property type="component" value="Unassembled WGS sequence"/>
</dbReference>
<organism evidence="1 2">
    <name type="scientific">Kribbella steppae</name>
    <dbReference type="NCBI Taxonomy" id="2512223"/>
    <lineage>
        <taxon>Bacteria</taxon>
        <taxon>Bacillati</taxon>
        <taxon>Actinomycetota</taxon>
        <taxon>Actinomycetes</taxon>
        <taxon>Propionibacteriales</taxon>
        <taxon>Kribbellaceae</taxon>
        <taxon>Kribbella</taxon>
    </lineage>
</organism>
<dbReference type="EMBL" id="SLWN01000009">
    <property type="protein sequence ID" value="TCO23360.1"/>
    <property type="molecule type" value="Genomic_DNA"/>
</dbReference>